<reference evidence="10 11" key="1">
    <citation type="journal article" date="2016" name="Nat. Commun.">
        <title>Thousands of microbial genomes shed light on interconnected biogeochemical processes in an aquifer system.</title>
        <authorList>
            <person name="Anantharaman K."/>
            <person name="Brown C.T."/>
            <person name="Hug L.A."/>
            <person name="Sharon I."/>
            <person name="Castelle C.J."/>
            <person name="Probst A.J."/>
            <person name="Thomas B.C."/>
            <person name="Singh A."/>
            <person name="Wilkins M.J."/>
            <person name="Karaoz U."/>
            <person name="Brodie E.L."/>
            <person name="Williams K.H."/>
            <person name="Hubbard S.S."/>
            <person name="Banfield J.F."/>
        </authorList>
    </citation>
    <scope>NUCLEOTIDE SEQUENCE [LARGE SCALE GENOMIC DNA]</scope>
</reference>
<dbReference type="EMBL" id="MHQY01000044">
    <property type="protein sequence ID" value="OHA12664.1"/>
    <property type="molecule type" value="Genomic_DNA"/>
</dbReference>
<keyword evidence="5 8" id="KW-0812">Transmembrane</keyword>
<dbReference type="Pfam" id="PF13231">
    <property type="entry name" value="PMT_2"/>
    <property type="match status" value="1"/>
</dbReference>
<feature type="transmembrane region" description="Helical" evidence="8">
    <location>
        <begin position="358"/>
        <end position="375"/>
    </location>
</feature>
<dbReference type="GO" id="GO:0005886">
    <property type="term" value="C:plasma membrane"/>
    <property type="evidence" value="ECO:0007669"/>
    <property type="project" value="UniProtKB-SubCell"/>
</dbReference>
<dbReference type="PANTHER" id="PTHR33908:SF11">
    <property type="entry name" value="MEMBRANE PROTEIN"/>
    <property type="match status" value="1"/>
</dbReference>
<evidence type="ECO:0000313" key="10">
    <source>
        <dbReference type="EMBL" id="OHA12664.1"/>
    </source>
</evidence>
<comment type="subcellular location">
    <subcellularLocation>
        <location evidence="1">Cell membrane</location>
        <topology evidence="1">Multi-pass membrane protein</topology>
    </subcellularLocation>
</comment>
<evidence type="ECO:0000256" key="4">
    <source>
        <dbReference type="ARBA" id="ARBA00022679"/>
    </source>
</evidence>
<keyword evidence="3" id="KW-0328">Glycosyltransferase</keyword>
<feature type="transmembrane region" description="Helical" evidence="8">
    <location>
        <begin position="307"/>
        <end position="323"/>
    </location>
</feature>
<evidence type="ECO:0000256" key="1">
    <source>
        <dbReference type="ARBA" id="ARBA00004651"/>
    </source>
</evidence>
<dbReference type="GO" id="GO:0016763">
    <property type="term" value="F:pentosyltransferase activity"/>
    <property type="evidence" value="ECO:0007669"/>
    <property type="project" value="TreeGrafter"/>
</dbReference>
<sequence length="558" mass="64760">MEIKRNRNTIYILAAIIFLAAVLRLWGIGAGDPVGDEVLYAFRAVGLLDYDVAEFQTTPLQWFDGNIPWWTKLSFHDHPPLVFLIQHFFIKIFGENIFAFRFSAALFGIASVYLIYKLGALLFSPLVGIISALILAVSSNHILISRVGLQEPYVIFFLLLFSYALVRSLKNDNFLWLVGLSMGLGFLTKYTLIFITVPVLFIYFIIFRREYFWNKKFWMNIILAILIFSPVLIYNFGLYRAVGHFDFQFSYIFGQHPEVWKTAPGKEEAGTILDRIRNFLPNLIQSNSWLFLLMSFLGLSALFKSRFLLVSLVFLVFLIAGFIGPQMRFLSMLVPFLALGIGFLIYSVYQQFPKLKTTIIYFFAAFIIFEIVYSVNSQLIYASKGPSPWFYSQKLRYENYNWGFAELGKYLDRELSGKMPAFVFDARYKFIEALQAKTVALRKQKGAEPYPALIIYDGNMLNGPQIWYLDRLQIYHGWPVLKTEDYQSFLAQNGQDYFTKAGFNYFYFIAMTQNVPLKKPERLTETGGLFEKELLSRGYSSVFLYNKKGIEVFRIYKF</sequence>
<comment type="caution">
    <text evidence="10">The sequence shown here is derived from an EMBL/GenBank/DDBJ whole genome shotgun (WGS) entry which is preliminary data.</text>
</comment>
<evidence type="ECO:0000256" key="7">
    <source>
        <dbReference type="ARBA" id="ARBA00023136"/>
    </source>
</evidence>
<feature type="domain" description="Glycosyltransferase RgtA/B/C/D-like" evidence="9">
    <location>
        <begin position="77"/>
        <end position="234"/>
    </location>
</feature>
<protein>
    <recommendedName>
        <fullName evidence="9">Glycosyltransferase RgtA/B/C/D-like domain-containing protein</fullName>
    </recommendedName>
</protein>
<dbReference type="Proteomes" id="UP000177171">
    <property type="component" value="Unassembled WGS sequence"/>
</dbReference>
<evidence type="ECO:0000256" key="6">
    <source>
        <dbReference type="ARBA" id="ARBA00022989"/>
    </source>
</evidence>
<feature type="transmembrane region" description="Helical" evidence="8">
    <location>
        <begin position="217"/>
        <end position="237"/>
    </location>
</feature>
<evidence type="ECO:0000256" key="5">
    <source>
        <dbReference type="ARBA" id="ARBA00022692"/>
    </source>
</evidence>
<keyword evidence="4" id="KW-0808">Transferase</keyword>
<proteinExistence type="predicted"/>
<name>A0A1G2LMB7_9BACT</name>
<feature type="transmembrane region" description="Helical" evidence="8">
    <location>
        <begin position="153"/>
        <end position="169"/>
    </location>
</feature>
<accession>A0A1G2LMB7</accession>
<organism evidence="10 11">
    <name type="scientific">Candidatus Sungbacteria bacterium RIFCSPLOWO2_12_FULL_41_11</name>
    <dbReference type="NCBI Taxonomy" id="1802286"/>
    <lineage>
        <taxon>Bacteria</taxon>
        <taxon>Candidatus Sungiibacteriota</taxon>
    </lineage>
</organism>
<dbReference type="InterPro" id="IPR038731">
    <property type="entry name" value="RgtA/B/C-like"/>
</dbReference>
<feature type="transmembrane region" description="Helical" evidence="8">
    <location>
        <begin position="122"/>
        <end position="144"/>
    </location>
</feature>
<dbReference type="PANTHER" id="PTHR33908">
    <property type="entry name" value="MANNOSYLTRANSFERASE YKCB-RELATED"/>
    <property type="match status" value="1"/>
</dbReference>
<feature type="transmembrane region" description="Helical" evidence="8">
    <location>
        <begin position="175"/>
        <end position="205"/>
    </location>
</feature>
<keyword evidence="7 8" id="KW-0472">Membrane</keyword>
<feature type="transmembrane region" description="Helical" evidence="8">
    <location>
        <begin position="329"/>
        <end position="349"/>
    </location>
</feature>
<evidence type="ECO:0000259" key="9">
    <source>
        <dbReference type="Pfam" id="PF13231"/>
    </source>
</evidence>
<gene>
    <name evidence="10" type="ORF">A3G49_00110</name>
</gene>
<dbReference type="GO" id="GO:0009103">
    <property type="term" value="P:lipopolysaccharide biosynthetic process"/>
    <property type="evidence" value="ECO:0007669"/>
    <property type="project" value="UniProtKB-ARBA"/>
</dbReference>
<evidence type="ECO:0000313" key="11">
    <source>
        <dbReference type="Proteomes" id="UP000177171"/>
    </source>
</evidence>
<dbReference type="InterPro" id="IPR050297">
    <property type="entry name" value="LipidA_mod_glycosyltrf_83"/>
</dbReference>
<keyword evidence="2" id="KW-1003">Cell membrane</keyword>
<dbReference type="AlphaFoldDB" id="A0A1G2LMB7"/>
<feature type="transmembrane region" description="Helical" evidence="8">
    <location>
        <begin position="9"/>
        <end position="29"/>
    </location>
</feature>
<feature type="transmembrane region" description="Helical" evidence="8">
    <location>
        <begin position="97"/>
        <end position="116"/>
    </location>
</feature>
<evidence type="ECO:0000256" key="2">
    <source>
        <dbReference type="ARBA" id="ARBA00022475"/>
    </source>
</evidence>
<evidence type="ECO:0000256" key="8">
    <source>
        <dbReference type="SAM" id="Phobius"/>
    </source>
</evidence>
<keyword evidence="6 8" id="KW-1133">Transmembrane helix</keyword>
<evidence type="ECO:0000256" key="3">
    <source>
        <dbReference type="ARBA" id="ARBA00022676"/>
    </source>
</evidence>